<dbReference type="KEGG" id="ams:AMIS_20880"/>
<sequence length="186" mass="19449">MGARYQVIAECAHVPVTDHSGVTATHLLYKGAFLPDGVDPKRLEFLLEGGFVAEPGEEPIAPNASVPQDPARGLDSVTTESLQGKPAQEPGTPASDVSAEVASAVRAESGIDKAAESPREASNASEVDAKRAAAKAKLAELGGKAPDGRASQAVWVEYLVSRGSRYEDVQSVDKADLIKLAEQQKS</sequence>
<evidence type="ECO:0000313" key="3">
    <source>
        <dbReference type="Proteomes" id="UP000007882"/>
    </source>
</evidence>
<accession>I0H2S1</accession>
<evidence type="ECO:0000313" key="2">
    <source>
        <dbReference type="EMBL" id="BAL87308.1"/>
    </source>
</evidence>
<feature type="region of interest" description="Disordered" evidence="1">
    <location>
        <begin position="56"/>
        <end position="130"/>
    </location>
</feature>
<organism evidence="2 3">
    <name type="scientific">Actinoplanes missouriensis (strain ATCC 14538 / DSM 43046 / CBS 188.64 / JCM 3121 / NBRC 102363 / NCIMB 12654 / NRRL B-3342 / UNCC 431)</name>
    <dbReference type="NCBI Taxonomy" id="512565"/>
    <lineage>
        <taxon>Bacteria</taxon>
        <taxon>Bacillati</taxon>
        <taxon>Actinomycetota</taxon>
        <taxon>Actinomycetes</taxon>
        <taxon>Micromonosporales</taxon>
        <taxon>Micromonosporaceae</taxon>
        <taxon>Actinoplanes</taxon>
    </lineage>
</organism>
<gene>
    <name evidence="2" type="ordered locus">AMIS_20880</name>
</gene>
<dbReference type="Proteomes" id="UP000007882">
    <property type="component" value="Chromosome"/>
</dbReference>
<name>I0H2S1_ACTM4</name>
<dbReference type="EMBL" id="AP012319">
    <property type="protein sequence ID" value="BAL87308.1"/>
    <property type="molecule type" value="Genomic_DNA"/>
</dbReference>
<dbReference type="HOGENOM" id="CLU_1451559_0_0_11"/>
<protein>
    <submittedName>
        <fullName evidence="2">Uncharacterized protein</fullName>
    </submittedName>
</protein>
<proteinExistence type="predicted"/>
<dbReference type="OrthoDB" id="9857491at2"/>
<evidence type="ECO:0000256" key="1">
    <source>
        <dbReference type="SAM" id="MobiDB-lite"/>
    </source>
</evidence>
<reference evidence="2 3" key="1">
    <citation type="submission" date="2012-02" db="EMBL/GenBank/DDBJ databases">
        <title>Complete genome sequence of Actinoplanes missouriensis 431 (= NBRC 102363).</title>
        <authorList>
            <person name="Ohnishi Y."/>
            <person name="Ishikawa J."/>
            <person name="Sekine M."/>
            <person name="Hosoyama A."/>
            <person name="Harada T."/>
            <person name="Narita H."/>
            <person name="Hata T."/>
            <person name="Konno Y."/>
            <person name="Tutikane K."/>
            <person name="Fujita N."/>
            <person name="Horinouchi S."/>
            <person name="Hayakawa M."/>
        </authorList>
    </citation>
    <scope>NUCLEOTIDE SEQUENCE [LARGE SCALE GENOMIC DNA]</scope>
    <source>
        <strain evidence="3">ATCC 14538 / DSM 43046 / CBS 188.64 / JCM 3121 / NBRC 102363 / NCIMB 12654 / NRRL B-3342 / UNCC 431</strain>
    </source>
</reference>
<dbReference type="PATRIC" id="fig|512565.3.peg.2089"/>
<dbReference type="STRING" id="512565.AMIS_20880"/>
<keyword evidence="3" id="KW-1185">Reference proteome</keyword>
<dbReference type="RefSeq" id="WP_014442203.1">
    <property type="nucleotide sequence ID" value="NC_017093.1"/>
</dbReference>
<dbReference type="AlphaFoldDB" id="I0H2S1"/>
<feature type="compositionally biased region" description="Basic and acidic residues" evidence="1">
    <location>
        <begin position="109"/>
        <end position="119"/>
    </location>
</feature>
<feature type="compositionally biased region" description="Low complexity" evidence="1">
    <location>
        <begin position="94"/>
        <end position="108"/>
    </location>
</feature>